<feature type="region of interest" description="Disordered" evidence="1">
    <location>
        <begin position="329"/>
        <end position="387"/>
    </location>
</feature>
<dbReference type="Gene3D" id="1.25.40.10">
    <property type="entry name" value="Tetratricopeptide repeat domain"/>
    <property type="match status" value="1"/>
</dbReference>
<evidence type="ECO:0000256" key="1">
    <source>
        <dbReference type="SAM" id="MobiDB-lite"/>
    </source>
</evidence>
<evidence type="ECO:0000313" key="4">
    <source>
        <dbReference type="Proteomes" id="UP001165653"/>
    </source>
</evidence>
<organism evidence="3 4">
    <name type="scientific">Luteolibacter rhizosphaerae</name>
    <dbReference type="NCBI Taxonomy" id="2989719"/>
    <lineage>
        <taxon>Bacteria</taxon>
        <taxon>Pseudomonadati</taxon>
        <taxon>Verrucomicrobiota</taxon>
        <taxon>Verrucomicrobiia</taxon>
        <taxon>Verrucomicrobiales</taxon>
        <taxon>Verrucomicrobiaceae</taxon>
        <taxon>Luteolibacter</taxon>
    </lineage>
</organism>
<dbReference type="SUPFAM" id="SSF48452">
    <property type="entry name" value="TPR-like"/>
    <property type="match status" value="1"/>
</dbReference>
<dbReference type="EMBL" id="JAPDDR010000007">
    <property type="protein sequence ID" value="MCW1914923.1"/>
    <property type="molecule type" value="Genomic_DNA"/>
</dbReference>
<proteinExistence type="predicted"/>
<dbReference type="RefSeq" id="WP_264514460.1">
    <property type="nucleotide sequence ID" value="NZ_JAPDDR010000007.1"/>
</dbReference>
<protein>
    <recommendedName>
        <fullName evidence="5">Tetratricopeptide repeat protein</fullName>
    </recommendedName>
</protein>
<name>A0ABT3G515_9BACT</name>
<evidence type="ECO:0008006" key="5">
    <source>
        <dbReference type="Google" id="ProtNLM"/>
    </source>
</evidence>
<dbReference type="Proteomes" id="UP001165653">
    <property type="component" value="Unassembled WGS sequence"/>
</dbReference>
<sequence>MSGNIRHSELTFRLSCWGLGVLAFSQILIGGVALAVRMEKAREVRTEEKVVTKYITVAATPAAVQPAGPVVAKAPGASALPPPPEPTPLPPARPLGAPPIADPVVERLVQEARTARIASDVATAVTKLEEARATAPNDPNVLYELGLLYEDMAAYDRGLADQAADAYQAVFQMGISGAGALYELAAQKLRDGIAMPDEMRDKLVVGRPVIFPDKAFQDGERTVLTIPVQAAPGAEINPKDLAVEVNFFDAMMKDGKKEIVPAAQGLCTTDYKWVTGDLDFVGGEEQLRVTYLLPPQDSQQELLFGKRKYYGQVVKIFYKNELIDTQPYPRHLASHGSSAVQPSEGEIPQFEQFDSEMPLLPPLDDSTPPVMPDLNSPDGAIPPLPSR</sequence>
<reference evidence="3" key="1">
    <citation type="submission" date="2022-10" db="EMBL/GenBank/DDBJ databases">
        <title>Luteolibacter sp. GHJ8, whole genome shotgun sequencing project.</title>
        <authorList>
            <person name="Zhao G."/>
            <person name="Shen L."/>
        </authorList>
    </citation>
    <scope>NUCLEOTIDE SEQUENCE</scope>
    <source>
        <strain evidence="3">GHJ8</strain>
    </source>
</reference>
<evidence type="ECO:0000313" key="3">
    <source>
        <dbReference type="EMBL" id="MCW1914923.1"/>
    </source>
</evidence>
<keyword evidence="2" id="KW-0812">Transmembrane</keyword>
<keyword evidence="2" id="KW-0472">Membrane</keyword>
<keyword evidence="2" id="KW-1133">Transmembrane helix</keyword>
<dbReference type="InterPro" id="IPR011990">
    <property type="entry name" value="TPR-like_helical_dom_sf"/>
</dbReference>
<comment type="caution">
    <text evidence="3">The sequence shown here is derived from an EMBL/GenBank/DDBJ whole genome shotgun (WGS) entry which is preliminary data.</text>
</comment>
<keyword evidence="4" id="KW-1185">Reference proteome</keyword>
<accession>A0ABT3G515</accession>
<feature type="transmembrane region" description="Helical" evidence="2">
    <location>
        <begin position="12"/>
        <end position="36"/>
    </location>
</feature>
<evidence type="ECO:0000256" key="2">
    <source>
        <dbReference type="SAM" id="Phobius"/>
    </source>
</evidence>
<gene>
    <name evidence="3" type="ORF">OJ996_15145</name>
</gene>